<dbReference type="PROSITE" id="PS51892">
    <property type="entry name" value="SUBTILASE"/>
    <property type="match status" value="1"/>
</dbReference>
<keyword evidence="3 5" id="KW-0378">Hydrolase</keyword>
<dbReference type="AlphaFoldDB" id="A0A934MKH5"/>
<name>A0A934MKH5_9HYPH</name>
<evidence type="ECO:0000256" key="3">
    <source>
        <dbReference type="ARBA" id="ARBA00022801"/>
    </source>
</evidence>
<keyword evidence="4 5" id="KW-0720">Serine protease</keyword>
<protein>
    <submittedName>
        <fullName evidence="8">S8 family serine peptidase</fullName>
    </submittedName>
</protein>
<proteinExistence type="inferred from homology"/>
<dbReference type="PROSITE" id="PS00138">
    <property type="entry name" value="SUBTILASE_SER"/>
    <property type="match status" value="1"/>
</dbReference>
<dbReference type="EMBL" id="JAEKJA010000005">
    <property type="protein sequence ID" value="MBJ3775469.1"/>
    <property type="molecule type" value="Genomic_DNA"/>
</dbReference>
<evidence type="ECO:0000256" key="6">
    <source>
        <dbReference type="SAM" id="SignalP"/>
    </source>
</evidence>
<evidence type="ECO:0000256" key="2">
    <source>
        <dbReference type="ARBA" id="ARBA00022670"/>
    </source>
</evidence>
<comment type="caution">
    <text evidence="8">The sequence shown here is derived from an EMBL/GenBank/DDBJ whole genome shotgun (WGS) entry which is preliminary data.</text>
</comment>
<organism evidence="8 9">
    <name type="scientific">Acuticoccus mangrovi</name>
    <dbReference type="NCBI Taxonomy" id="2796142"/>
    <lineage>
        <taxon>Bacteria</taxon>
        <taxon>Pseudomonadati</taxon>
        <taxon>Pseudomonadota</taxon>
        <taxon>Alphaproteobacteria</taxon>
        <taxon>Hyphomicrobiales</taxon>
        <taxon>Amorphaceae</taxon>
        <taxon>Acuticoccus</taxon>
    </lineage>
</organism>
<dbReference type="CDD" id="cd05561">
    <property type="entry name" value="Peptidases_S8_4"/>
    <property type="match status" value="1"/>
</dbReference>
<gene>
    <name evidence="8" type="ORF">JCR33_07215</name>
</gene>
<feature type="active site" description="Charge relay system" evidence="5">
    <location>
        <position position="353"/>
    </location>
</feature>
<feature type="chain" id="PRO_5037932789" evidence="6">
    <location>
        <begin position="20"/>
        <end position="410"/>
    </location>
</feature>
<keyword evidence="2 5" id="KW-0645">Protease</keyword>
<accession>A0A934MKH5</accession>
<keyword evidence="6" id="KW-0732">Signal</keyword>
<dbReference type="PANTHER" id="PTHR43806">
    <property type="entry name" value="PEPTIDASE S8"/>
    <property type="match status" value="1"/>
</dbReference>
<reference evidence="8" key="1">
    <citation type="submission" date="2020-12" db="EMBL/GenBank/DDBJ databases">
        <title>Bacterial taxonomy.</title>
        <authorList>
            <person name="Pan X."/>
        </authorList>
    </citation>
    <scope>NUCLEOTIDE SEQUENCE</scope>
    <source>
        <strain evidence="8">B2012</strain>
    </source>
</reference>
<evidence type="ECO:0000259" key="7">
    <source>
        <dbReference type="Pfam" id="PF00082"/>
    </source>
</evidence>
<dbReference type="RefSeq" id="WP_198881363.1">
    <property type="nucleotide sequence ID" value="NZ_JAEKJA010000005.1"/>
</dbReference>
<dbReference type="InterPro" id="IPR050131">
    <property type="entry name" value="Peptidase_S8_subtilisin-like"/>
</dbReference>
<evidence type="ECO:0000313" key="8">
    <source>
        <dbReference type="EMBL" id="MBJ3775469.1"/>
    </source>
</evidence>
<evidence type="ECO:0000256" key="5">
    <source>
        <dbReference type="PROSITE-ProRule" id="PRU01240"/>
    </source>
</evidence>
<dbReference type="Gene3D" id="3.40.50.200">
    <property type="entry name" value="Peptidase S8/S53 domain"/>
    <property type="match status" value="1"/>
</dbReference>
<feature type="active site" description="Charge relay system" evidence="5">
    <location>
        <position position="204"/>
    </location>
</feature>
<dbReference type="InterPro" id="IPR036852">
    <property type="entry name" value="Peptidase_S8/S53_dom_sf"/>
</dbReference>
<dbReference type="GO" id="GO:0006508">
    <property type="term" value="P:proteolysis"/>
    <property type="evidence" value="ECO:0007669"/>
    <property type="project" value="UniProtKB-KW"/>
</dbReference>
<keyword evidence="9" id="KW-1185">Reference proteome</keyword>
<evidence type="ECO:0000256" key="1">
    <source>
        <dbReference type="ARBA" id="ARBA00011073"/>
    </source>
</evidence>
<dbReference type="SUPFAM" id="SSF52743">
    <property type="entry name" value="Subtilisin-like"/>
    <property type="match status" value="1"/>
</dbReference>
<comment type="similarity">
    <text evidence="1 5">Belongs to the peptidase S8 family.</text>
</comment>
<dbReference type="PANTHER" id="PTHR43806:SF11">
    <property type="entry name" value="CEREVISIN-RELATED"/>
    <property type="match status" value="1"/>
</dbReference>
<dbReference type="GO" id="GO:0004252">
    <property type="term" value="F:serine-type endopeptidase activity"/>
    <property type="evidence" value="ECO:0007669"/>
    <property type="project" value="UniProtKB-UniRule"/>
</dbReference>
<feature type="active site" description="Charge relay system" evidence="5">
    <location>
        <position position="172"/>
    </location>
</feature>
<dbReference type="Pfam" id="PF00082">
    <property type="entry name" value="Peptidase_S8"/>
    <property type="match status" value="1"/>
</dbReference>
<feature type="domain" description="Peptidase S8/S53" evidence="7">
    <location>
        <begin position="195"/>
        <end position="401"/>
    </location>
</feature>
<sequence length="410" mass="41960">MMRQGTLTLFAISATCVGAAVPAAGADLPPSLAKVYLAPDRYDLRPVPREWIVADAGTVVDASELVVLIPDAASADALVAAARPLGYEVSRRDALEALGQTMLVLRIPEGRTGPDAIAEIEALDDTATAGVNHGYSVPKPPARALERFRYAGEMIGWPASGCRAYATIGLVDTAIDPAAVGGIAAQIETADFRRDPDAQTGTDHGTALALLLAGEGRLIDPVILNAVVAGDAPTMAGAAGVDDLLRAFEWLAASGARVVNVSLAGPYNKILDLGVQSAVARGLVIVAAAGNDGPAANPRFPAAFDEVIAVTAVDADADIYDLAVTGPHIDFAAPGVDVVVPRGDRPSFASGTSVAAPFVTALLAADQRINSSLDAEEIVADYGRAARDLGKAGRDEVYGFGIPLAGAVCH</sequence>
<dbReference type="Proteomes" id="UP000609531">
    <property type="component" value="Unassembled WGS sequence"/>
</dbReference>
<dbReference type="InterPro" id="IPR023828">
    <property type="entry name" value="Peptidase_S8_Ser-AS"/>
</dbReference>
<feature type="signal peptide" evidence="6">
    <location>
        <begin position="1"/>
        <end position="19"/>
    </location>
</feature>
<evidence type="ECO:0000256" key="4">
    <source>
        <dbReference type="ARBA" id="ARBA00022825"/>
    </source>
</evidence>
<dbReference type="InterPro" id="IPR000209">
    <property type="entry name" value="Peptidase_S8/S53_dom"/>
</dbReference>
<evidence type="ECO:0000313" key="9">
    <source>
        <dbReference type="Proteomes" id="UP000609531"/>
    </source>
</evidence>